<reference evidence="1" key="1">
    <citation type="submission" date="2016-06" db="EMBL/GenBank/DDBJ databases">
        <title>Draft Genome sequence of the fungus Inonotus baumii.</title>
        <authorList>
            <person name="Zhu H."/>
            <person name="Lin W."/>
        </authorList>
    </citation>
    <scope>NUCLEOTIDE SEQUENCE</scope>
    <source>
        <strain evidence="1">821</strain>
    </source>
</reference>
<dbReference type="Proteomes" id="UP000757232">
    <property type="component" value="Unassembled WGS sequence"/>
</dbReference>
<dbReference type="SUPFAM" id="SSF52047">
    <property type="entry name" value="RNI-like"/>
    <property type="match status" value="1"/>
</dbReference>
<evidence type="ECO:0000313" key="2">
    <source>
        <dbReference type="Proteomes" id="UP000757232"/>
    </source>
</evidence>
<organism evidence="1 2">
    <name type="scientific">Sanghuangporus baumii</name>
    <name type="common">Phellinus baumii</name>
    <dbReference type="NCBI Taxonomy" id="108892"/>
    <lineage>
        <taxon>Eukaryota</taxon>
        <taxon>Fungi</taxon>
        <taxon>Dikarya</taxon>
        <taxon>Basidiomycota</taxon>
        <taxon>Agaricomycotina</taxon>
        <taxon>Agaricomycetes</taxon>
        <taxon>Hymenochaetales</taxon>
        <taxon>Hymenochaetaceae</taxon>
        <taxon>Sanghuangporus</taxon>
    </lineage>
</organism>
<evidence type="ECO:0000313" key="1">
    <source>
        <dbReference type="EMBL" id="OCB91730.1"/>
    </source>
</evidence>
<keyword evidence="2" id="KW-1185">Reference proteome</keyword>
<accession>A0A9Q5I5I4</accession>
<name>A0A9Q5I5I4_SANBA</name>
<dbReference type="AlphaFoldDB" id="A0A9Q5I5I4"/>
<gene>
    <name evidence="1" type="ORF">A7U60_g1008</name>
</gene>
<proteinExistence type="predicted"/>
<protein>
    <submittedName>
        <fullName evidence="1">Uncharacterized protein</fullName>
    </submittedName>
</protein>
<dbReference type="Gene3D" id="3.80.10.10">
    <property type="entry name" value="Ribonuclease Inhibitor"/>
    <property type="match status" value="1"/>
</dbReference>
<dbReference type="InterPro" id="IPR032675">
    <property type="entry name" value="LRR_dom_sf"/>
</dbReference>
<dbReference type="EMBL" id="LNZH02000068">
    <property type="protein sequence ID" value="OCB91730.1"/>
    <property type="molecule type" value="Genomic_DNA"/>
</dbReference>
<comment type="caution">
    <text evidence="1">The sequence shown here is derived from an EMBL/GenBank/DDBJ whole genome shotgun (WGS) entry which is preliminary data.</text>
</comment>
<sequence>MTRGFLALPNELKMHIINLMFPILTHPALFFNNANLLDEDIDGLFLYLKDLRNFAATCKHVLSLCMMFLFRAEKLKFNDERVLVTEHINGTLPIVYQLTYFLALDGTRHHADINDNGFDDMEADAEQPNEDQIEAARSKPLDLSSIHITELERSVARVFKHFRSVRILDLANFPISLMNLWNLKLLKSLQILSVRSPGTDCDLIPNVQMIHSVCTLPRVSALNLVVHGWSETEALSNVVKLFERTVRALSVKGIDYGDGDNDYLSAILFNSVHHVNMSNLKHINIDFLEHGAKGLRHLVMHTPSLESILVDCRGIAGFLPLFYAIDLIRIITREPFDMDPMMNYDAIPVGFHHYVENDEHLAHYKNQSKIWTSRLSRISCNFAVMQTPAGPAKVLEKAEFFFAVSDGDFNPIIQALVFHELLEVFRGRAFTFRAVKDMIIAMDGVDDFEPPEEYGQLKELTASICRSFLPSAKDVKVRWGDTKPFHWTHGEIREMEIDNLWSFCDF</sequence>